<keyword evidence="2" id="KW-1185">Reference proteome</keyword>
<evidence type="ECO:0000313" key="1">
    <source>
        <dbReference type="EMBL" id="KAK1143710.1"/>
    </source>
</evidence>
<reference evidence="1 2" key="1">
    <citation type="journal article" date="2023" name="ACS Omega">
        <title>Identification of the Neoaspergillic Acid Biosynthesis Gene Cluster by Establishing an In Vitro CRISPR-Ribonucleoprotein Genetic System in Aspergillus melleus.</title>
        <authorList>
            <person name="Yuan B."/>
            <person name="Grau M.F."/>
            <person name="Murata R.M."/>
            <person name="Torok T."/>
            <person name="Venkateswaran K."/>
            <person name="Stajich J.E."/>
            <person name="Wang C.C.C."/>
        </authorList>
    </citation>
    <scope>NUCLEOTIDE SEQUENCE [LARGE SCALE GENOMIC DNA]</scope>
    <source>
        <strain evidence="1 2">IMV 1140</strain>
    </source>
</reference>
<organism evidence="1 2">
    <name type="scientific">Aspergillus melleus</name>
    <dbReference type="NCBI Taxonomy" id="138277"/>
    <lineage>
        <taxon>Eukaryota</taxon>
        <taxon>Fungi</taxon>
        <taxon>Dikarya</taxon>
        <taxon>Ascomycota</taxon>
        <taxon>Pezizomycotina</taxon>
        <taxon>Eurotiomycetes</taxon>
        <taxon>Eurotiomycetidae</taxon>
        <taxon>Eurotiales</taxon>
        <taxon>Aspergillaceae</taxon>
        <taxon>Aspergillus</taxon>
        <taxon>Aspergillus subgen. Circumdati</taxon>
    </lineage>
</organism>
<accession>A0ACC3B097</accession>
<sequence>MVLYDLTISELDQMAADLVEMINLVKASAEDSKEHWESRSGQDLKLPSDFQTLLDDTLIAFGPETMSAALISARINTILLSTVGAAKQALERVEDASKLPYQMARYSRVHLCLEQVITMQRPNDLDYNDVRCIADGILWYGHETELEAMLVVERTTSVIENDTVRTPPIMLLFYHSRKLAGRKSDMYGIVTNSYKWHFTRVTSGGQIGRTHKSGN</sequence>
<proteinExistence type="predicted"/>
<gene>
    <name evidence="1" type="ORF">N8T08_006110</name>
</gene>
<dbReference type="Proteomes" id="UP001177260">
    <property type="component" value="Unassembled WGS sequence"/>
</dbReference>
<protein>
    <submittedName>
        <fullName evidence="1">Uncharacterized protein</fullName>
    </submittedName>
</protein>
<comment type="caution">
    <text evidence="1">The sequence shown here is derived from an EMBL/GenBank/DDBJ whole genome shotgun (WGS) entry which is preliminary data.</text>
</comment>
<evidence type="ECO:0000313" key="2">
    <source>
        <dbReference type="Proteomes" id="UP001177260"/>
    </source>
</evidence>
<name>A0ACC3B097_9EURO</name>
<dbReference type="EMBL" id="JAOPJF010000037">
    <property type="protein sequence ID" value="KAK1143710.1"/>
    <property type="molecule type" value="Genomic_DNA"/>
</dbReference>